<name>A0ABX3YGV6_9ACTN</name>
<evidence type="ECO:0000313" key="2">
    <source>
        <dbReference type="EMBL" id="OSZ58988.1"/>
    </source>
</evidence>
<dbReference type="Pfam" id="PF00903">
    <property type="entry name" value="Glyoxalase"/>
    <property type="match status" value="1"/>
</dbReference>
<sequence length="223" mass="23214">PAAGGYGFFQLDGRTVAGGMQIAPAQGPPSWTVYFQSPDAEAGVRAAEQAHGGVVQRPMDVADQGRMAILTDKAGVPFGIWQPGRTAGIDVAGDPGSLCWVELYTADLPAAAAFYRAVLGLETFGVPFPGGVYTTVNPAGGGEDSMFGGMVPLADDPTEADADPYWLVYFEVEDTDATIADAERLGGTVRMPATDVPDVGRIAKLADPYGARFAVIRSAPSQE</sequence>
<gene>
    <name evidence="2" type="ORF">OQI_18815</name>
</gene>
<protein>
    <submittedName>
        <fullName evidence="2">Hydroxylase</fullName>
    </submittedName>
</protein>
<comment type="caution">
    <text evidence="2">The sequence shown here is derived from an EMBL/GenBank/DDBJ whole genome shotgun (WGS) entry which is preliminary data.</text>
</comment>
<keyword evidence="3" id="KW-1185">Reference proteome</keyword>
<dbReference type="InterPro" id="IPR052164">
    <property type="entry name" value="Anthracycline_SecMetBiosynth"/>
</dbReference>
<dbReference type="EMBL" id="MRYD01000095">
    <property type="protein sequence ID" value="OSZ58988.1"/>
    <property type="molecule type" value="Genomic_DNA"/>
</dbReference>
<dbReference type="CDD" id="cd07247">
    <property type="entry name" value="SgaA_N_like"/>
    <property type="match status" value="1"/>
</dbReference>
<dbReference type="PANTHER" id="PTHR33993">
    <property type="entry name" value="GLYOXALASE-RELATED"/>
    <property type="match status" value="1"/>
</dbReference>
<dbReference type="PROSITE" id="PS51819">
    <property type="entry name" value="VOC"/>
    <property type="match status" value="2"/>
</dbReference>
<dbReference type="Proteomes" id="UP000194266">
    <property type="component" value="Unassembled WGS sequence"/>
</dbReference>
<feature type="non-terminal residue" evidence="2">
    <location>
        <position position="1"/>
    </location>
</feature>
<dbReference type="InterPro" id="IPR004360">
    <property type="entry name" value="Glyas_Fos-R_dOase_dom"/>
</dbReference>
<dbReference type="Gene3D" id="3.10.180.10">
    <property type="entry name" value="2,3-Dihydroxybiphenyl 1,2-Dioxygenase, domain 1"/>
    <property type="match status" value="2"/>
</dbReference>
<proteinExistence type="predicted"/>
<dbReference type="SUPFAM" id="SSF54593">
    <property type="entry name" value="Glyoxalase/Bleomycin resistance protein/Dihydroxybiphenyl dioxygenase"/>
    <property type="match status" value="2"/>
</dbReference>
<organism evidence="2 3">
    <name type="scientific">Streptomyces pharetrae CZA14</name>
    <dbReference type="NCBI Taxonomy" id="1144883"/>
    <lineage>
        <taxon>Bacteria</taxon>
        <taxon>Bacillati</taxon>
        <taxon>Actinomycetota</taxon>
        <taxon>Actinomycetes</taxon>
        <taxon>Kitasatosporales</taxon>
        <taxon>Streptomycetaceae</taxon>
        <taxon>Streptomyces</taxon>
    </lineage>
</organism>
<reference evidence="2 3" key="1">
    <citation type="submission" date="2016-12" db="EMBL/GenBank/DDBJ databases">
        <title>Genome Mining:The Detection of Biosynthetic Gene Clusters to Aid in the Expression of Curamycin A produced by Streptomyces sp. strain CZA14.</title>
        <authorList>
            <person name="Durrell K.A."/>
            <person name="Kirby B.M."/>
            <person name="Khan W."/>
            <person name="Mthethwa T."/>
            <person name="Le Roes-Hill M."/>
        </authorList>
    </citation>
    <scope>NUCLEOTIDE SEQUENCE [LARGE SCALE GENOMIC DNA]</scope>
    <source>
        <strain evidence="2 3">CZA14</strain>
    </source>
</reference>
<dbReference type="InterPro" id="IPR037523">
    <property type="entry name" value="VOC_core"/>
</dbReference>
<feature type="domain" description="VOC" evidence="1">
    <location>
        <begin position="1"/>
        <end position="83"/>
    </location>
</feature>
<feature type="domain" description="VOC" evidence="1">
    <location>
        <begin position="97"/>
        <end position="218"/>
    </location>
</feature>
<dbReference type="InterPro" id="IPR029068">
    <property type="entry name" value="Glyas_Bleomycin-R_OHBP_Dase"/>
</dbReference>
<evidence type="ECO:0000313" key="3">
    <source>
        <dbReference type="Proteomes" id="UP000194266"/>
    </source>
</evidence>
<dbReference type="RefSeq" id="WP_086170507.1">
    <property type="nucleotide sequence ID" value="NZ_MRYD01000095.1"/>
</dbReference>
<evidence type="ECO:0000259" key="1">
    <source>
        <dbReference type="PROSITE" id="PS51819"/>
    </source>
</evidence>
<dbReference type="PANTHER" id="PTHR33993:SF14">
    <property type="entry name" value="GB|AAF24581.1"/>
    <property type="match status" value="1"/>
</dbReference>
<accession>A0ABX3YGV6</accession>